<comment type="caution">
    <text evidence="1">The sequence shown here is derived from an EMBL/GenBank/DDBJ whole genome shotgun (WGS) entry which is preliminary data.</text>
</comment>
<reference evidence="1 2" key="1">
    <citation type="submission" date="2021-06" db="EMBL/GenBank/DDBJ databases">
        <authorList>
            <person name="Palmer J.M."/>
        </authorList>
    </citation>
    <scope>NUCLEOTIDE SEQUENCE [LARGE SCALE GENOMIC DNA]</scope>
    <source>
        <strain evidence="1 2">AS_MEX2019</strain>
        <tissue evidence="1">Muscle</tissue>
    </source>
</reference>
<evidence type="ECO:0000313" key="2">
    <source>
        <dbReference type="Proteomes" id="UP001469553"/>
    </source>
</evidence>
<accession>A0ABV0YYN1</accession>
<organism evidence="1 2">
    <name type="scientific">Ameca splendens</name>
    <dbReference type="NCBI Taxonomy" id="208324"/>
    <lineage>
        <taxon>Eukaryota</taxon>
        <taxon>Metazoa</taxon>
        <taxon>Chordata</taxon>
        <taxon>Craniata</taxon>
        <taxon>Vertebrata</taxon>
        <taxon>Euteleostomi</taxon>
        <taxon>Actinopterygii</taxon>
        <taxon>Neopterygii</taxon>
        <taxon>Teleostei</taxon>
        <taxon>Neoteleostei</taxon>
        <taxon>Acanthomorphata</taxon>
        <taxon>Ovalentaria</taxon>
        <taxon>Atherinomorphae</taxon>
        <taxon>Cyprinodontiformes</taxon>
        <taxon>Goodeidae</taxon>
        <taxon>Ameca</taxon>
    </lineage>
</organism>
<gene>
    <name evidence="1" type="ORF">AMECASPLE_011329</name>
</gene>
<protein>
    <submittedName>
        <fullName evidence="1">Uncharacterized protein</fullName>
    </submittedName>
</protein>
<proteinExistence type="predicted"/>
<keyword evidence="2" id="KW-1185">Reference proteome</keyword>
<name>A0ABV0YYN1_9TELE</name>
<sequence>MGNLRRRHTRWTFCHAYSRRWKMFIHMLGIKIDQESGMDYVSWRDLADGINSAVFLATLTLFSLPCVRTSLCGLAHPHNRITPNYNEQLGLQRESSGLTFPASRTCAGQELEKGLPPLNTLDTNCLDFYL</sequence>
<evidence type="ECO:0000313" key="1">
    <source>
        <dbReference type="EMBL" id="MEQ2299023.1"/>
    </source>
</evidence>
<dbReference type="Proteomes" id="UP001469553">
    <property type="component" value="Unassembled WGS sequence"/>
</dbReference>
<dbReference type="EMBL" id="JAHRIP010047705">
    <property type="protein sequence ID" value="MEQ2299023.1"/>
    <property type="molecule type" value="Genomic_DNA"/>
</dbReference>